<protein>
    <recommendedName>
        <fullName evidence="1">Amidohydrolase-related domain-containing protein</fullName>
    </recommendedName>
</protein>
<dbReference type="OrthoDB" id="2135488at2759"/>
<dbReference type="Gene3D" id="3.20.20.140">
    <property type="entry name" value="Metal-dependent hydrolases"/>
    <property type="match status" value="1"/>
</dbReference>
<dbReference type="EMBL" id="KI912109">
    <property type="protein sequence ID" value="ETS86962.1"/>
    <property type="molecule type" value="Genomic_DNA"/>
</dbReference>
<name>W3XN70_PESFW</name>
<dbReference type="InterPro" id="IPR006680">
    <property type="entry name" value="Amidohydro-rel"/>
</dbReference>
<dbReference type="HOGENOM" id="CLU_064039_2_1_1"/>
<proteinExistence type="predicted"/>
<dbReference type="Pfam" id="PF04909">
    <property type="entry name" value="Amidohydro_2"/>
    <property type="match status" value="1"/>
</dbReference>
<dbReference type="AlphaFoldDB" id="W3XN70"/>
<sequence length="309" mass="35365">MIETKRNYFPRGGWDTHHHIFDPSFPYSPDRHLTPPPATIDAFTDFKKRLGITKSVLTHGLSYGDDCSSLKAFIPELGPETTKAIGVIEPETTSDDEIMAMHKAGVRGVRVNLYQYRAMADVELQKIALSAHAARIKKLSLPWSLTMTTIYPEFWSKLQPFVEENISRDGIPLITDHFALLKGPSMLPAEYRDDPTTQPGFEPIMNMVRTGRLYVKLSAPYRVSEQKPHYSDLKFLVRAFVDANPNQILWGSDWPHTPRMKVRTHEEAMAETPFMDVDDEAWLQSLRSWLSDEEWDKVMVENPSNLFGQ</sequence>
<evidence type="ECO:0000259" key="1">
    <source>
        <dbReference type="Pfam" id="PF04909"/>
    </source>
</evidence>
<dbReference type="KEGG" id="pfy:PFICI_00790"/>
<reference evidence="3" key="1">
    <citation type="journal article" date="2015" name="BMC Genomics">
        <title>Genomic and transcriptomic analysis of the endophytic fungus Pestalotiopsis fici reveals its lifestyle and high potential for synthesis of natural products.</title>
        <authorList>
            <person name="Wang X."/>
            <person name="Zhang X."/>
            <person name="Liu L."/>
            <person name="Xiang M."/>
            <person name="Wang W."/>
            <person name="Sun X."/>
            <person name="Che Y."/>
            <person name="Guo L."/>
            <person name="Liu G."/>
            <person name="Guo L."/>
            <person name="Wang C."/>
            <person name="Yin W.B."/>
            <person name="Stadler M."/>
            <person name="Zhang X."/>
            <person name="Liu X."/>
        </authorList>
    </citation>
    <scope>NUCLEOTIDE SEQUENCE [LARGE SCALE GENOMIC DNA]</scope>
    <source>
        <strain evidence="3">W106-1 / CGMCC3.15140</strain>
    </source>
</reference>
<dbReference type="PANTHER" id="PTHR35563">
    <property type="entry name" value="BARREL METAL-DEPENDENT HYDROLASE, PUTATIVE (AFU_ORTHOLOGUE AFUA_1G16240)-RELATED"/>
    <property type="match status" value="1"/>
</dbReference>
<organism evidence="2 3">
    <name type="scientific">Pestalotiopsis fici (strain W106-1 / CGMCC3.15140)</name>
    <dbReference type="NCBI Taxonomy" id="1229662"/>
    <lineage>
        <taxon>Eukaryota</taxon>
        <taxon>Fungi</taxon>
        <taxon>Dikarya</taxon>
        <taxon>Ascomycota</taxon>
        <taxon>Pezizomycotina</taxon>
        <taxon>Sordariomycetes</taxon>
        <taxon>Xylariomycetidae</taxon>
        <taxon>Amphisphaeriales</taxon>
        <taxon>Sporocadaceae</taxon>
        <taxon>Pestalotiopsis</taxon>
    </lineage>
</organism>
<dbReference type="InterPro" id="IPR052358">
    <property type="entry name" value="Aro_Compnd_Degr_Hydrolases"/>
</dbReference>
<evidence type="ECO:0000313" key="3">
    <source>
        <dbReference type="Proteomes" id="UP000030651"/>
    </source>
</evidence>
<keyword evidence="3" id="KW-1185">Reference proteome</keyword>
<evidence type="ECO:0000313" key="2">
    <source>
        <dbReference type="EMBL" id="ETS86962.1"/>
    </source>
</evidence>
<dbReference type="GO" id="GO:0016787">
    <property type="term" value="F:hydrolase activity"/>
    <property type="evidence" value="ECO:0007669"/>
    <property type="project" value="InterPro"/>
</dbReference>
<dbReference type="OMA" id="WHLQFLI"/>
<dbReference type="PANTHER" id="PTHR35563:SF2">
    <property type="entry name" value="BARREL METAL-DEPENDENT HYDROLASE, PUTATIVE (AFU_ORTHOLOGUE AFUA_1G16240)-RELATED"/>
    <property type="match status" value="1"/>
</dbReference>
<dbReference type="InParanoid" id="W3XN70"/>
<dbReference type="RefSeq" id="XP_007827562.1">
    <property type="nucleotide sequence ID" value="XM_007829371.1"/>
</dbReference>
<dbReference type="InterPro" id="IPR032466">
    <property type="entry name" value="Metal_Hydrolase"/>
</dbReference>
<feature type="domain" description="Amidohydrolase-related" evidence="1">
    <location>
        <begin position="14"/>
        <end position="308"/>
    </location>
</feature>
<dbReference type="GeneID" id="19265803"/>
<gene>
    <name evidence="2" type="ORF">PFICI_00790</name>
</gene>
<dbReference type="SUPFAM" id="SSF51556">
    <property type="entry name" value="Metallo-dependent hydrolases"/>
    <property type="match status" value="1"/>
</dbReference>
<accession>W3XN70</accession>
<dbReference type="eggNOG" id="ENOG502SHAD">
    <property type="taxonomic scope" value="Eukaryota"/>
</dbReference>
<dbReference type="Proteomes" id="UP000030651">
    <property type="component" value="Unassembled WGS sequence"/>
</dbReference>